<name>A0ABR9IK38_RHIVS</name>
<protein>
    <recommendedName>
        <fullName evidence="4">Sulphur transport domain-containing protein</fullName>
    </recommendedName>
</protein>
<evidence type="ECO:0008006" key="4">
    <source>
        <dbReference type="Google" id="ProtNLM"/>
    </source>
</evidence>
<feature type="transmembrane region" description="Helical" evidence="1">
    <location>
        <begin position="85"/>
        <end position="109"/>
    </location>
</feature>
<keyword evidence="1" id="KW-0812">Transmembrane</keyword>
<dbReference type="InterPro" id="IPR007272">
    <property type="entry name" value="Sulf_transp_TsuA/YedE"/>
</dbReference>
<dbReference type="EMBL" id="JADBEC010000001">
    <property type="protein sequence ID" value="MBE1503556.1"/>
    <property type="molecule type" value="Genomic_DNA"/>
</dbReference>
<reference evidence="2 3" key="1">
    <citation type="submission" date="2020-10" db="EMBL/GenBank/DDBJ databases">
        <title>Sequencing the genomes of 1000 actinobacteria strains.</title>
        <authorList>
            <person name="Klenk H.-P."/>
        </authorList>
    </citation>
    <scope>NUCLEOTIDE SEQUENCE [LARGE SCALE GENOMIC DNA]</scope>
    <source>
        <strain evidence="2 3">DSM 7307</strain>
    </source>
</reference>
<keyword evidence="3" id="KW-1185">Reference proteome</keyword>
<evidence type="ECO:0000256" key="1">
    <source>
        <dbReference type="SAM" id="Phobius"/>
    </source>
</evidence>
<feature type="transmembrane region" description="Helical" evidence="1">
    <location>
        <begin position="121"/>
        <end position="138"/>
    </location>
</feature>
<feature type="transmembrane region" description="Helical" evidence="1">
    <location>
        <begin position="285"/>
        <end position="304"/>
    </location>
</feature>
<evidence type="ECO:0000313" key="3">
    <source>
        <dbReference type="Proteomes" id="UP000620262"/>
    </source>
</evidence>
<keyword evidence="1" id="KW-0472">Membrane</keyword>
<gene>
    <name evidence="2" type="ORF">H4W29_000737</name>
</gene>
<feature type="transmembrane region" description="Helical" evidence="1">
    <location>
        <begin position="183"/>
        <end position="201"/>
    </location>
</feature>
<feature type="transmembrane region" description="Helical" evidence="1">
    <location>
        <begin position="150"/>
        <end position="171"/>
    </location>
</feature>
<feature type="transmembrane region" description="Helical" evidence="1">
    <location>
        <begin position="213"/>
        <end position="235"/>
    </location>
</feature>
<keyword evidence="1" id="KW-1133">Transmembrane helix</keyword>
<comment type="caution">
    <text evidence="2">The sequence shown here is derived from an EMBL/GenBank/DDBJ whole genome shotgun (WGS) entry which is preliminary data.</text>
</comment>
<dbReference type="Pfam" id="PF04143">
    <property type="entry name" value="Sulf_transp"/>
    <property type="match status" value="2"/>
</dbReference>
<dbReference type="RefSeq" id="WP_312872278.1">
    <property type="nucleotide sequence ID" value="NZ_BAAAVL010000001.1"/>
</dbReference>
<sequence length="314" mass="33167">MDGLPGGAEPAGFETWAGFSVIGALSFVLGFATNYGSICTFIATTELVSERRPARFLALAECAVWAAVGYIVLDTLPTMHAGWSPLLPMVSAAILFGVGVYVNGACVFGSVGHFGNGDLEFGFTFLGILIILSLDLVLELRPEPMPISAAPPLALGALLVVLPAFLFLRLGVSFKSETNFRRLTLAMGTIGITSATLSEFAPRFSITTSIGSMLSIPVTSSLIFVCMFGGSLVSARIRRHRFSLTWPTWGSVSRRITGGMLMGFGALLIPGGNDTLLLVGLPMGAWQAFLAYLLMVAALAALIVRFGSAARSWS</sequence>
<evidence type="ECO:0000313" key="2">
    <source>
        <dbReference type="EMBL" id="MBE1503556.1"/>
    </source>
</evidence>
<feature type="transmembrane region" description="Helical" evidence="1">
    <location>
        <begin position="256"/>
        <end position="273"/>
    </location>
</feature>
<proteinExistence type="predicted"/>
<dbReference type="Proteomes" id="UP000620262">
    <property type="component" value="Unassembled WGS sequence"/>
</dbReference>
<feature type="transmembrane region" description="Helical" evidence="1">
    <location>
        <begin position="56"/>
        <end position="73"/>
    </location>
</feature>
<organism evidence="2 3">
    <name type="scientific">Rhizobium viscosum</name>
    <name type="common">Arthrobacter viscosus</name>
    <dbReference type="NCBI Taxonomy" id="1673"/>
    <lineage>
        <taxon>Bacteria</taxon>
        <taxon>Pseudomonadati</taxon>
        <taxon>Pseudomonadota</taxon>
        <taxon>Alphaproteobacteria</taxon>
        <taxon>Hyphomicrobiales</taxon>
        <taxon>Rhizobiaceae</taxon>
        <taxon>Rhizobium/Agrobacterium group</taxon>
        <taxon>Rhizobium</taxon>
    </lineage>
</organism>
<accession>A0ABR9IK38</accession>
<feature type="transmembrane region" description="Helical" evidence="1">
    <location>
        <begin position="20"/>
        <end position="44"/>
    </location>
</feature>